<feature type="signal peptide" evidence="1">
    <location>
        <begin position="1"/>
        <end position="34"/>
    </location>
</feature>
<keyword evidence="3" id="KW-1185">Reference proteome</keyword>
<keyword evidence="1" id="KW-0732">Signal</keyword>
<sequence>MFTFIIGNQEKRIYYMKKIIYSLGVCLLAGHVNAQFVNSTDFYVSEGAVVSFNTDVVNEGKITNNGKVHFQKNFDNLSTINSTGVAVFDGNGTQVVKSRNELSFSQLVLDNDIRLETPVRINELVSFRRGVIETSTLNPLVFSADAKHSGASDFSHIKGVVKKEGNEAFEFPLGDGTNFRAFSVGRNNENQVLTASYLYKSPLNISGQVSESVEAINENEFWSLKSESLKGTAQLSVNSESGLEELVYLKRGIWDVLEDAKLSATTDLKNGTLFTSARSRNIKAEIGVYPNPTEGEFFLKLAGMNENESITVDITNQDGSTILHKEGLVKDLRNLYQLPGNLPATELTVRVLRQDNKSLVQKMILKK</sequence>
<comment type="caution">
    <text evidence="2">The sequence shown here is derived from an EMBL/GenBank/DDBJ whole genome shotgun (WGS) entry which is preliminary data.</text>
</comment>
<dbReference type="EMBL" id="CAKLPY010000002">
    <property type="protein sequence ID" value="CAH0996377.1"/>
    <property type="molecule type" value="Genomic_DNA"/>
</dbReference>
<feature type="chain" id="PRO_5046570840" description="T9SS type A sorting domain-containing protein" evidence="1">
    <location>
        <begin position="35"/>
        <end position="367"/>
    </location>
</feature>
<proteinExistence type="predicted"/>
<gene>
    <name evidence="2" type="ORF">EMA8858_02509</name>
</gene>
<accession>A0ABM9AR00</accession>
<evidence type="ECO:0000313" key="3">
    <source>
        <dbReference type="Proteomes" id="UP000837932"/>
    </source>
</evidence>
<evidence type="ECO:0008006" key="4">
    <source>
        <dbReference type="Google" id="ProtNLM"/>
    </source>
</evidence>
<dbReference type="Proteomes" id="UP000837932">
    <property type="component" value="Unassembled WGS sequence"/>
</dbReference>
<name>A0ABM9AR00_9BACT</name>
<protein>
    <recommendedName>
        <fullName evidence="4">T9SS type A sorting domain-containing protein</fullName>
    </recommendedName>
</protein>
<evidence type="ECO:0000256" key="1">
    <source>
        <dbReference type="SAM" id="SignalP"/>
    </source>
</evidence>
<evidence type="ECO:0000313" key="2">
    <source>
        <dbReference type="EMBL" id="CAH0996377.1"/>
    </source>
</evidence>
<organism evidence="2 3">
    <name type="scientific">Emticicia aquatica</name>
    <dbReference type="NCBI Taxonomy" id="1681835"/>
    <lineage>
        <taxon>Bacteria</taxon>
        <taxon>Pseudomonadati</taxon>
        <taxon>Bacteroidota</taxon>
        <taxon>Cytophagia</taxon>
        <taxon>Cytophagales</taxon>
        <taxon>Leadbetterellaceae</taxon>
        <taxon>Emticicia</taxon>
    </lineage>
</organism>
<reference evidence="2" key="1">
    <citation type="submission" date="2021-12" db="EMBL/GenBank/DDBJ databases">
        <authorList>
            <person name="Rodrigo-Torres L."/>
            <person name="Arahal R. D."/>
            <person name="Lucena T."/>
        </authorList>
    </citation>
    <scope>NUCLEOTIDE SEQUENCE</scope>
    <source>
        <strain evidence="2">CECT 8858</strain>
    </source>
</reference>